<evidence type="ECO:0000259" key="1">
    <source>
        <dbReference type="Pfam" id="PF01402"/>
    </source>
</evidence>
<geneLocation type="plasmid" evidence="3">
    <name>aferrip</name>
</geneLocation>
<dbReference type="SUPFAM" id="SSF47598">
    <property type="entry name" value="Ribbon-helix-helix"/>
    <property type="match status" value="1"/>
</dbReference>
<organism evidence="2 3">
    <name type="scientific">Acidithiobacillus ferrivorans</name>
    <dbReference type="NCBI Taxonomy" id="160808"/>
    <lineage>
        <taxon>Bacteria</taxon>
        <taxon>Pseudomonadati</taxon>
        <taxon>Pseudomonadota</taxon>
        <taxon>Acidithiobacillia</taxon>
        <taxon>Acidithiobacillales</taxon>
        <taxon>Acidithiobacillaceae</taxon>
        <taxon>Acidithiobacillus</taxon>
    </lineage>
</organism>
<feature type="domain" description="Ribbon-helix-helix protein CopG" evidence="1">
    <location>
        <begin position="30"/>
        <end position="66"/>
    </location>
</feature>
<protein>
    <submittedName>
        <fullName evidence="2">Complete genome segment 8/17 (Modular protein)</fullName>
    </submittedName>
</protein>
<dbReference type="CDD" id="cd22233">
    <property type="entry name" value="RHH_CopAso-like"/>
    <property type="match status" value="1"/>
</dbReference>
<keyword evidence="3" id="KW-1185">Reference proteome</keyword>
<dbReference type="EMBL" id="LT841306">
    <property type="protein sequence ID" value="SMH67810.1"/>
    <property type="molecule type" value="Genomic_DNA"/>
</dbReference>
<proteinExistence type="predicted"/>
<sequence length="115" mass="13428">MNRYNILILMNTSESLIMSTSVPPTVPMAVKIDLEMKARIQRLGDVRHRSMHWLMKEAIRQFVEREEQQEALRQEGIQAWEAYQDTGLHVTQEEADTWMARLEAGEDVEPPHCHV</sequence>
<accession>A0ABY1MVW6</accession>
<evidence type="ECO:0000313" key="2">
    <source>
        <dbReference type="EMBL" id="SMH67810.1"/>
    </source>
</evidence>
<dbReference type="Proteomes" id="UP000193925">
    <property type="component" value="Plasmid AFERRIp"/>
</dbReference>
<dbReference type="InterPro" id="IPR002145">
    <property type="entry name" value="CopG"/>
</dbReference>
<gene>
    <name evidence="2" type="ORF">AFERRI_P0014</name>
</gene>
<dbReference type="InterPro" id="IPR010985">
    <property type="entry name" value="Ribbon_hlx_hlx"/>
</dbReference>
<name>A0ABY1MVW6_9PROT</name>
<keyword evidence="2" id="KW-0614">Plasmid</keyword>
<dbReference type="InterPro" id="IPR013321">
    <property type="entry name" value="Arc_rbn_hlx_hlx"/>
</dbReference>
<dbReference type="Pfam" id="PF01402">
    <property type="entry name" value="RHH_1"/>
    <property type="match status" value="1"/>
</dbReference>
<reference evidence="2 3" key="1">
    <citation type="submission" date="2017-03" db="EMBL/GenBank/DDBJ databases">
        <authorList>
            <person name="Regsiter A."/>
            <person name="William W."/>
        </authorList>
    </citation>
    <scope>NUCLEOTIDE SEQUENCE [LARGE SCALE GENOMIC DNA]</scope>
    <source>
        <strain evidence="2">PRJEB5721</strain>
        <plasmid evidence="3">aferrip</plasmid>
    </source>
</reference>
<dbReference type="Gene3D" id="1.10.1220.10">
    <property type="entry name" value="Met repressor-like"/>
    <property type="match status" value="1"/>
</dbReference>
<evidence type="ECO:0000313" key="3">
    <source>
        <dbReference type="Proteomes" id="UP000193925"/>
    </source>
</evidence>